<evidence type="ECO:0000256" key="3">
    <source>
        <dbReference type="ARBA" id="ARBA00022670"/>
    </source>
</evidence>
<evidence type="ECO:0000256" key="5">
    <source>
        <dbReference type="ARBA" id="ARBA00023180"/>
    </source>
</evidence>
<dbReference type="PANTHER" id="PTHR11802">
    <property type="entry name" value="SERINE PROTEASE FAMILY S10 SERINE CARBOXYPEPTIDASE"/>
    <property type="match status" value="1"/>
</dbReference>
<dbReference type="Pfam" id="PF00450">
    <property type="entry name" value="Peptidase_S10"/>
    <property type="match status" value="2"/>
</dbReference>
<evidence type="ECO:0000313" key="7">
    <source>
        <dbReference type="EMBL" id="KAF9783688.1"/>
    </source>
</evidence>
<dbReference type="InterPro" id="IPR001563">
    <property type="entry name" value="Peptidase_S10"/>
</dbReference>
<proteinExistence type="inferred from homology"/>
<reference evidence="7" key="1">
    <citation type="journal article" date="2020" name="Nat. Commun.">
        <title>Large-scale genome sequencing of mycorrhizal fungi provides insights into the early evolution of symbiotic traits.</title>
        <authorList>
            <person name="Miyauchi S."/>
            <person name="Kiss E."/>
            <person name="Kuo A."/>
            <person name="Drula E."/>
            <person name="Kohler A."/>
            <person name="Sanchez-Garcia M."/>
            <person name="Morin E."/>
            <person name="Andreopoulos B."/>
            <person name="Barry K.W."/>
            <person name="Bonito G."/>
            <person name="Buee M."/>
            <person name="Carver A."/>
            <person name="Chen C."/>
            <person name="Cichocki N."/>
            <person name="Clum A."/>
            <person name="Culley D."/>
            <person name="Crous P.W."/>
            <person name="Fauchery L."/>
            <person name="Girlanda M."/>
            <person name="Hayes R.D."/>
            <person name="Keri Z."/>
            <person name="LaButti K."/>
            <person name="Lipzen A."/>
            <person name="Lombard V."/>
            <person name="Magnuson J."/>
            <person name="Maillard F."/>
            <person name="Murat C."/>
            <person name="Nolan M."/>
            <person name="Ohm R.A."/>
            <person name="Pangilinan J."/>
            <person name="Pereira M.F."/>
            <person name="Perotto S."/>
            <person name="Peter M."/>
            <person name="Pfister S."/>
            <person name="Riley R."/>
            <person name="Sitrit Y."/>
            <person name="Stielow J.B."/>
            <person name="Szollosi G."/>
            <person name="Zifcakova L."/>
            <person name="Stursova M."/>
            <person name="Spatafora J.W."/>
            <person name="Tedersoo L."/>
            <person name="Vaario L.M."/>
            <person name="Yamada A."/>
            <person name="Yan M."/>
            <person name="Wang P."/>
            <person name="Xu J."/>
            <person name="Bruns T."/>
            <person name="Baldrian P."/>
            <person name="Vilgalys R."/>
            <person name="Dunand C."/>
            <person name="Henrissat B."/>
            <person name="Grigoriev I.V."/>
            <person name="Hibbett D."/>
            <person name="Nagy L.G."/>
            <person name="Martin F.M."/>
        </authorList>
    </citation>
    <scope>NUCLEOTIDE SEQUENCE</scope>
    <source>
        <strain evidence="7">UH-Tt-Lm1</strain>
    </source>
</reference>
<comment type="similarity">
    <text evidence="1 6">Belongs to the peptidase S10 family.</text>
</comment>
<evidence type="ECO:0000256" key="2">
    <source>
        <dbReference type="ARBA" id="ARBA00022645"/>
    </source>
</evidence>
<evidence type="ECO:0000313" key="8">
    <source>
        <dbReference type="Proteomes" id="UP000736335"/>
    </source>
</evidence>
<dbReference type="InterPro" id="IPR018202">
    <property type="entry name" value="Ser_caboxypep_ser_AS"/>
</dbReference>
<comment type="caution">
    <text evidence="7">The sequence shown here is derived from an EMBL/GenBank/DDBJ whole genome shotgun (WGS) entry which is preliminary data.</text>
</comment>
<keyword evidence="6" id="KW-0732">Signal</keyword>
<feature type="signal peptide" evidence="6">
    <location>
        <begin position="1"/>
        <end position="26"/>
    </location>
</feature>
<keyword evidence="3 6" id="KW-0645">Protease</keyword>
<sequence length="518" mass="57594">MVLLLSYLLSALAWTALHPAAGTVSARKIDRNHIQALRRHAADRFTKNRLAVPSAEGGVRLSQGVKNLTFSNPAASAFYVDGANIPDVDWDIGPSWAGLLPISGDEKETRQLFFWFFPPGPTGSEDSLTIWTNGGPGCSSLEGLLQENGPFSWGYGQYKPTVNEYSWTNLSSMLYIEQPVGTGFTQGTPNIENEDDLAGQFVGFLQQFLKVFPELKGKKTYITGESYAGMYVPYIADYIYKNAPLDLSLQGIWIADPVLGWDVVQLQIPAVDFVHKYEEVFAFNQTFSNYLDEQNKKCKYAGYLENHLKYPPKGLLPLPGPSVEVDPGCDLWSDIFEAALLINPAFNEYRIFDMYPVLWDVLGFPGSFPDVQTPLYFDREDVKQAIHAPVNQTWAECSEIDVFPNGDASLPPAFTVLPDVIQRSSRSIIIHGLGDFRFIAEGARVVLQNMTWGGKQGFQNAPVPDSFIIDGMGAMGTVQSERNLSYYEVSLSGHMVPQFAPQAAFQSMQWLFGIRENP</sequence>
<dbReference type="OrthoDB" id="443318at2759"/>
<evidence type="ECO:0000256" key="4">
    <source>
        <dbReference type="ARBA" id="ARBA00022801"/>
    </source>
</evidence>
<dbReference type="EC" id="3.4.16.-" evidence="6"/>
<organism evidence="7 8">
    <name type="scientific">Thelephora terrestris</name>
    <dbReference type="NCBI Taxonomy" id="56493"/>
    <lineage>
        <taxon>Eukaryota</taxon>
        <taxon>Fungi</taxon>
        <taxon>Dikarya</taxon>
        <taxon>Basidiomycota</taxon>
        <taxon>Agaricomycotina</taxon>
        <taxon>Agaricomycetes</taxon>
        <taxon>Thelephorales</taxon>
        <taxon>Thelephoraceae</taxon>
        <taxon>Thelephora</taxon>
    </lineage>
</organism>
<dbReference type="SUPFAM" id="SSF53474">
    <property type="entry name" value="alpha/beta-Hydrolases"/>
    <property type="match status" value="1"/>
</dbReference>
<dbReference type="PRINTS" id="PR00724">
    <property type="entry name" value="CRBOXYPTASEC"/>
</dbReference>
<reference evidence="7" key="2">
    <citation type="submission" date="2020-11" db="EMBL/GenBank/DDBJ databases">
        <authorList>
            <consortium name="DOE Joint Genome Institute"/>
            <person name="Kuo A."/>
            <person name="Miyauchi S."/>
            <person name="Kiss E."/>
            <person name="Drula E."/>
            <person name="Kohler A."/>
            <person name="Sanchez-Garcia M."/>
            <person name="Andreopoulos B."/>
            <person name="Barry K.W."/>
            <person name="Bonito G."/>
            <person name="Buee M."/>
            <person name="Carver A."/>
            <person name="Chen C."/>
            <person name="Cichocki N."/>
            <person name="Clum A."/>
            <person name="Culley D."/>
            <person name="Crous P.W."/>
            <person name="Fauchery L."/>
            <person name="Girlanda M."/>
            <person name="Hayes R."/>
            <person name="Keri Z."/>
            <person name="Labutti K."/>
            <person name="Lipzen A."/>
            <person name="Lombard V."/>
            <person name="Magnuson J."/>
            <person name="Maillard F."/>
            <person name="Morin E."/>
            <person name="Murat C."/>
            <person name="Nolan M."/>
            <person name="Ohm R."/>
            <person name="Pangilinan J."/>
            <person name="Pereira M."/>
            <person name="Perotto S."/>
            <person name="Peter M."/>
            <person name="Riley R."/>
            <person name="Sitrit Y."/>
            <person name="Stielow B."/>
            <person name="Szollosi G."/>
            <person name="Zifcakova L."/>
            <person name="Stursova M."/>
            <person name="Spatafora J.W."/>
            <person name="Tedersoo L."/>
            <person name="Vaario L.-M."/>
            <person name="Yamada A."/>
            <person name="Yan M."/>
            <person name="Wang P."/>
            <person name="Xu J."/>
            <person name="Bruns T."/>
            <person name="Baldrian P."/>
            <person name="Vilgalys R."/>
            <person name="Henrissat B."/>
            <person name="Grigoriev I.V."/>
            <person name="Hibbett D."/>
            <person name="Nagy L.G."/>
            <person name="Martin F.M."/>
        </authorList>
    </citation>
    <scope>NUCLEOTIDE SEQUENCE</scope>
    <source>
        <strain evidence="7">UH-Tt-Lm1</strain>
    </source>
</reference>
<dbReference type="GO" id="GO:0006508">
    <property type="term" value="P:proteolysis"/>
    <property type="evidence" value="ECO:0007669"/>
    <property type="project" value="UniProtKB-KW"/>
</dbReference>
<dbReference type="Gene3D" id="3.40.50.1820">
    <property type="entry name" value="alpha/beta hydrolase"/>
    <property type="match status" value="1"/>
</dbReference>
<dbReference type="InterPro" id="IPR029058">
    <property type="entry name" value="AB_hydrolase_fold"/>
</dbReference>
<keyword evidence="4 6" id="KW-0378">Hydrolase</keyword>
<gene>
    <name evidence="7" type="ORF">BJ322DRAFT_874299</name>
</gene>
<dbReference type="Proteomes" id="UP000736335">
    <property type="component" value="Unassembled WGS sequence"/>
</dbReference>
<dbReference type="GO" id="GO:0004185">
    <property type="term" value="F:serine-type carboxypeptidase activity"/>
    <property type="evidence" value="ECO:0007669"/>
    <property type="project" value="UniProtKB-UniRule"/>
</dbReference>
<dbReference type="PANTHER" id="PTHR11802:SF479">
    <property type="entry name" value="CARBOXYPEPTIDASE"/>
    <property type="match status" value="1"/>
</dbReference>
<dbReference type="EMBL" id="WIUZ02000009">
    <property type="protein sequence ID" value="KAF9783688.1"/>
    <property type="molecule type" value="Genomic_DNA"/>
</dbReference>
<keyword evidence="8" id="KW-1185">Reference proteome</keyword>
<dbReference type="AlphaFoldDB" id="A0A9P6L523"/>
<name>A0A9P6L523_9AGAM</name>
<keyword evidence="5" id="KW-0325">Glycoprotein</keyword>
<protein>
    <recommendedName>
        <fullName evidence="6">Carboxypeptidase</fullName>
        <ecNumber evidence="6">3.4.16.-</ecNumber>
    </recommendedName>
</protein>
<accession>A0A9P6L523</accession>
<feature type="chain" id="PRO_5040544834" description="Carboxypeptidase" evidence="6">
    <location>
        <begin position="27"/>
        <end position="518"/>
    </location>
</feature>
<evidence type="ECO:0000256" key="1">
    <source>
        <dbReference type="ARBA" id="ARBA00009431"/>
    </source>
</evidence>
<dbReference type="PROSITE" id="PS00131">
    <property type="entry name" value="CARBOXYPEPT_SER_SER"/>
    <property type="match status" value="1"/>
</dbReference>
<keyword evidence="2 6" id="KW-0121">Carboxypeptidase</keyword>
<evidence type="ECO:0000256" key="6">
    <source>
        <dbReference type="RuleBase" id="RU361156"/>
    </source>
</evidence>